<dbReference type="PANTHER" id="PTHR47357:SF10">
    <property type="entry name" value="COP1-INTERACTIVE PROTEIN 1"/>
    <property type="match status" value="1"/>
</dbReference>
<feature type="compositionally biased region" description="Basic and acidic residues" evidence="1">
    <location>
        <begin position="240"/>
        <end position="251"/>
    </location>
</feature>
<sequence length="311" mass="35433">MNSAEEENKSLLLKVSETSDGIQQAQTTVQELKEQLAEKEGELLLLTEKDSQSQLQRKELGETVATLQRDLESVRSRIIDLERDSEAEKLVAAITKEELEREKQEKSELSNQITSVEKALVEKEAAYNWLKVENMQIYELEAQVESLQQRVTDLSVSKDAEEENKAISSKNLETTDKLEQTQNTIQDLRDELGELKDRHKEKESELSSLAEAHEKFKRDSQVEKLVAAITKEELEGDLGKLKDQHKKKESELSSLVEVHEAHKRHSSTQVKGLEARLASAEKQVIELNKSLNSAEEEKKLLLINISHLKKK</sequence>
<keyword evidence="2" id="KW-1185">Reference proteome</keyword>
<feature type="region of interest" description="Disordered" evidence="1">
    <location>
        <begin position="240"/>
        <end position="272"/>
    </location>
</feature>
<proteinExistence type="predicted"/>
<evidence type="ECO:0000256" key="1">
    <source>
        <dbReference type="SAM" id="MobiDB-lite"/>
    </source>
</evidence>
<reference evidence="3" key="2">
    <citation type="submission" date="2025-08" db="UniProtKB">
        <authorList>
            <consortium name="RefSeq"/>
        </authorList>
    </citation>
    <scope>IDENTIFICATION</scope>
    <source>
        <tissue evidence="3">Leaf</tissue>
    </source>
</reference>
<protein>
    <submittedName>
        <fullName evidence="3">Myosin-2 heavy chain, non muscle-like</fullName>
    </submittedName>
</protein>
<reference evidence="2" key="1">
    <citation type="journal article" date="2014" name="Nat. Commun.">
        <title>The emerging biofuel crop Camelina sativa retains a highly undifferentiated hexaploid genome structure.</title>
        <authorList>
            <person name="Kagale S."/>
            <person name="Koh C."/>
            <person name="Nixon J."/>
            <person name="Bollina V."/>
            <person name="Clarke W.E."/>
            <person name="Tuteja R."/>
            <person name="Spillane C."/>
            <person name="Robinson S.J."/>
            <person name="Links M.G."/>
            <person name="Clarke C."/>
            <person name="Higgins E.E."/>
            <person name="Huebert T."/>
            <person name="Sharpe A.G."/>
            <person name="Parkin I.A."/>
        </authorList>
    </citation>
    <scope>NUCLEOTIDE SEQUENCE [LARGE SCALE GENOMIC DNA]</scope>
    <source>
        <strain evidence="2">cv. DH55</strain>
    </source>
</reference>
<dbReference type="Proteomes" id="UP000694864">
    <property type="component" value="Chromosome 10"/>
</dbReference>
<organism evidence="2 3">
    <name type="scientific">Camelina sativa</name>
    <name type="common">False flax</name>
    <name type="synonym">Myagrum sativum</name>
    <dbReference type="NCBI Taxonomy" id="90675"/>
    <lineage>
        <taxon>Eukaryota</taxon>
        <taxon>Viridiplantae</taxon>
        <taxon>Streptophyta</taxon>
        <taxon>Embryophyta</taxon>
        <taxon>Tracheophyta</taxon>
        <taxon>Spermatophyta</taxon>
        <taxon>Magnoliopsida</taxon>
        <taxon>eudicotyledons</taxon>
        <taxon>Gunneridae</taxon>
        <taxon>Pentapetalae</taxon>
        <taxon>rosids</taxon>
        <taxon>malvids</taxon>
        <taxon>Brassicales</taxon>
        <taxon>Brassicaceae</taxon>
        <taxon>Camelineae</taxon>
        <taxon>Camelina</taxon>
    </lineage>
</organism>
<evidence type="ECO:0000313" key="2">
    <source>
        <dbReference type="Proteomes" id="UP000694864"/>
    </source>
</evidence>
<dbReference type="PANTHER" id="PTHR47357">
    <property type="entry name" value="COP1-INTERACTIVE PROTEIN 1"/>
    <property type="match status" value="1"/>
</dbReference>
<dbReference type="RefSeq" id="XP_010436868.1">
    <property type="nucleotide sequence ID" value="XM_010438566.1"/>
</dbReference>
<gene>
    <name evidence="3" type="primary">LOC104720688</name>
</gene>
<evidence type="ECO:0000313" key="3">
    <source>
        <dbReference type="RefSeq" id="XP_010436868.1"/>
    </source>
</evidence>
<name>A0ABM0U6X1_CAMSA</name>
<accession>A0ABM0U6X1</accession>
<dbReference type="GeneID" id="104720688"/>